<dbReference type="SUPFAM" id="SSF49899">
    <property type="entry name" value="Concanavalin A-like lectins/glucanases"/>
    <property type="match status" value="1"/>
</dbReference>
<sequence>MSHPSPFGALRNQEFPSGYSVSSHTPLLDSASSSSAAAPVSPPKHRRRPSTVILLVMMGMLGVALLVMVAVTNVNHEPDKIPSSDFDCSTPQLDMERPMVRGVAEGVSAKSFWPLSEAGPAYPWTDKLLAWQRTAFHFQPKKNWMNGLLLYKGWYHFFYQYNPYGAVWGNIVWGHAVSRDLIHWRHLPIAMVPDHWYDINGVWTGSATVLQDGQLVMLYTGSTNESVQVQNLAYPGDPMDPLLIDWVKYSGNPVMVPPPGIKAEDFRDPTTAWLTPEGTWRIAIGSKVNNTGISLIYDTKDFKTFTLIDGVLRGVPGTGMWECVDFYPVSQIVENGLDTSVNGPGVKHVMKTSLDDDRNDYYALGSYDSDAGKWIPDDPTLDVGIGLRYDYGIFYASKTFYDEVNSRRILWGWIKETDSEKADIQRGWASLQAIPRTILFDKGTGSNLLQWPVKEVERLRLNKKVFDKVEAKAGSVVHLDVGSASQLDILAEFDVDEEAPNSLNGTDMTCGCSSSATRGALGPFGLLVLADNALSEQTPVYFYISKDTQANFTTFFCADHSRSSQAADVDKKIYGSAVPVLEGEKLSMRILVDHSIVESFAQGGRTCITSRIYPTKAVYEDAKIFLFNNATDSDIAEPTKWRNLVSTALAAAAVAAFSSNIPVLADLNRFEAETRGEFGIGSAAQYGSADLKFVSKAVHVNENFRRANFTAADMRESDFSGSTFNGAYLEKAVAYKANFSGADLSDTLMDRMVLNEANLTNAVLVRSVLTRSDLGGAVIEGADFSDAVIDLPQKQALCKYASGTNPVTGISTRKSLGCGNTRRNAYGSPSSPLLSAPPPKLLDRDGFCDSETGLCDAS</sequence>
<dbReference type="PANTHER" id="PTHR31953">
    <property type="entry name" value="BETA-FRUCTOFURANOSIDASE, INSOLUBLE ISOENZYME CWINV1-RELATED"/>
    <property type="match status" value="1"/>
</dbReference>
<keyword evidence="14" id="KW-1185">Reference proteome</keyword>
<dbReference type="Pfam" id="PF08244">
    <property type="entry name" value="Glyco_hydro_32C"/>
    <property type="match status" value="1"/>
</dbReference>
<keyword evidence="9" id="KW-0472">Membrane</keyword>
<dbReference type="FunFam" id="2.115.10.20:FF:000001">
    <property type="entry name" value="Beta-fructofuranosidase, insoluble isoenzyme CWINV1"/>
    <property type="match status" value="1"/>
</dbReference>
<evidence type="ECO:0000256" key="1">
    <source>
        <dbReference type="ARBA" id="ARBA00004410"/>
    </source>
</evidence>
<evidence type="ECO:0000256" key="2">
    <source>
        <dbReference type="ARBA" id="ARBA00009902"/>
    </source>
</evidence>
<dbReference type="Pfam" id="PF00251">
    <property type="entry name" value="Glyco_hydro_32N"/>
    <property type="match status" value="1"/>
</dbReference>
<comment type="subcellular location">
    <subcellularLocation>
        <location evidence="1">Vacuole lumen</location>
    </subcellularLocation>
</comment>
<dbReference type="GO" id="GO:0004564">
    <property type="term" value="F:beta-fructofuranosidase activity"/>
    <property type="evidence" value="ECO:0007669"/>
    <property type="project" value="UniProtKB-EC"/>
</dbReference>
<dbReference type="Proteomes" id="UP000250235">
    <property type="component" value="Unassembled WGS sequence"/>
</dbReference>
<feature type="transmembrane region" description="Helical" evidence="9">
    <location>
        <begin position="52"/>
        <end position="71"/>
    </location>
</feature>
<protein>
    <recommendedName>
        <fullName evidence="3">beta-fructofuranosidase</fullName>
        <ecNumber evidence="3">3.2.1.26</ecNumber>
    </recommendedName>
</protein>
<feature type="domain" description="Glycosyl hydrolase family 32 N-terminal" evidence="10">
    <location>
        <begin position="137"/>
        <end position="452"/>
    </location>
</feature>
<dbReference type="GO" id="GO:0005975">
    <property type="term" value="P:carbohydrate metabolic process"/>
    <property type="evidence" value="ECO:0007669"/>
    <property type="project" value="InterPro"/>
</dbReference>
<dbReference type="SUPFAM" id="SSF141571">
    <property type="entry name" value="Pentapeptide repeat-like"/>
    <property type="match status" value="1"/>
</dbReference>
<evidence type="ECO:0000256" key="8">
    <source>
        <dbReference type="SAM" id="MobiDB-lite"/>
    </source>
</evidence>
<dbReference type="InterPro" id="IPR050551">
    <property type="entry name" value="Fructan_Metab_Enzymes"/>
</dbReference>
<evidence type="ECO:0000256" key="4">
    <source>
        <dbReference type="ARBA" id="ARBA00022554"/>
    </source>
</evidence>
<keyword evidence="4" id="KW-0926">Vacuole</keyword>
<dbReference type="Gene3D" id="2.115.10.20">
    <property type="entry name" value="Glycosyl hydrolase domain, family 43"/>
    <property type="match status" value="1"/>
</dbReference>
<evidence type="ECO:0000313" key="13">
    <source>
        <dbReference type="EMBL" id="KZV40990.1"/>
    </source>
</evidence>
<evidence type="ECO:0000256" key="7">
    <source>
        <dbReference type="ARBA" id="ARBA00062317"/>
    </source>
</evidence>
<dbReference type="InterPro" id="IPR001646">
    <property type="entry name" value="5peptide_repeat"/>
</dbReference>
<dbReference type="Pfam" id="PF00805">
    <property type="entry name" value="Pentapeptide"/>
    <property type="match status" value="2"/>
</dbReference>
<feature type="domain" description="Glycosyl hydrolase family 32 C-terminal" evidence="11">
    <location>
        <begin position="455"/>
        <end position="635"/>
    </location>
</feature>
<dbReference type="Pfam" id="PF11837">
    <property type="entry name" value="INV_N"/>
    <property type="match status" value="1"/>
</dbReference>
<evidence type="ECO:0000256" key="5">
    <source>
        <dbReference type="ARBA" id="ARBA00022801"/>
    </source>
</evidence>
<comment type="similarity">
    <text evidence="2">Belongs to the glycosyl hydrolase 32 family.</text>
</comment>
<dbReference type="SUPFAM" id="SSF75005">
    <property type="entry name" value="Arabinanase/levansucrase/invertase"/>
    <property type="match status" value="1"/>
</dbReference>
<dbReference type="InterPro" id="IPR001362">
    <property type="entry name" value="Glyco_hydro_32"/>
</dbReference>
<name>A0A2Z7C8J5_9LAMI</name>
<dbReference type="SMART" id="SM00640">
    <property type="entry name" value="Glyco_32"/>
    <property type="match status" value="1"/>
</dbReference>
<comment type="subunit">
    <text evidence="7">May be present in two forms, a 70 kDa monomer and a heterodimer of the 30 kDa and 38 kDa subunits. The ratio of the levels of the two forms within cells appears to be regulated developmentally.</text>
</comment>
<dbReference type="InterPro" id="IPR013189">
    <property type="entry name" value="Glyco_hydro_32_C"/>
</dbReference>
<evidence type="ECO:0000259" key="11">
    <source>
        <dbReference type="Pfam" id="PF08244"/>
    </source>
</evidence>
<evidence type="ECO:0000259" key="12">
    <source>
        <dbReference type="Pfam" id="PF11837"/>
    </source>
</evidence>
<dbReference type="EC" id="3.2.1.26" evidence="3"/>
<dbReference type="Gene3D" id="2.160.20.80">
    <property type="entry name" value="E3 ubiquitin-protein ligase SopA"/>
    <property type="match status" value="1"/>
</dbReference>
<dbReference type="EMBL" id="KQ999846">
    <property type="protein sequence ID" value="KZV40990.1"/>
    <property type="molecule type" value="Genomic_DNA"/>
</dbReference>
<dbReference type="InterPro" id="IPR013148">
    <property type="entry name" value="Glyco_hydro_32_N"/>
</dbReference>
<keyword evidence="9" id="KW-1133">Transmembrane helix</keyword>
<dbReference type="AlphaFoldDB" id="A0A2Z7C8J5"/>
<dbReference type="CDD" id="cd18624">
    <property type="entry name" value="GH32_Fruct1-like"/>
    <property type="match status" value="1"/>
</dbReference>
<accession>A0A2Z7C8J5</accession>
<dbReference type="OrthoDB" id="202537at2759"/>
<keyword evidence="9" id="KW-0812">Transmembrane</keyword>
<evidence type="ECO:0000259" key="10">
    <source>
        <dbReference type="Pfam" id="PF00251"/>
    </source>
</evidence>
<feature type="domain" description="Beta-fructofuranosidase N-terminal" evidence="12">
    <location>
        <begin position="24"/>
        <end position="129"/>
    </location>
</feature>
<dbReference type="GO" id="GO:0005775">
    <property type="term" value="C:vacuolar lumen"/>
    <property type="evidence" value="ECO:0007669"/>
    <property type="project" value="UniProtKB-SubCell"/>
</dbReference>
<gene>
    <name evidence="13" type="ORF">F511_17398</name>
</gene>
<dbReference type="InterPro" id="IPR023296">
    <property type="entry name" value="Glyco_hydro_beta-prop_sf"/>
</dbReference>
<evidence type="ECO:0000256" key="3">
    <source>
        <dbReference type="ARBA" id="ARBA00012758"/>
    </source>
</evidence>
<reference evidence="13 14" key="1">
    <citation type="journal article" date="2015" name="Proc. Natl. Acad. Sci. U.S.A.">
        <title>The resurrection genome of Boea hygrometrica: A blueprint for survival of dehydration.</title>
        <authorList>
            <person name="Xiao L."/>
            <person name="Yang G."/>
            <person name="Zhang L."/>
            <person name="Yang X."/>
            <person name="Zhao S."/>
            <person name="Ji Z."/>
            <person name="Zhou Q."/>
            <person name="Hu M."/>
            <person name="Wang Y."/>
            <person name="Chen M."/>
            <person name="Xu Y."/>
            <person name="Jin H."/>
            <person name="Xiao X."/>
            <person name="Hu G."/>
            <person name="Bao F."/>
            <person name="Hu Y."/>
            <person name="Wan P."/>
            <person name="Li L."/>
            <person name="Deng X."/>
            <person name="Kuang T."/>
            <person name="Xiang C."/>
            <person name="Zhu J.K."/>
            <person name="Oliver M.J."/>
            <person name="He Y."/>
        </authorList>
    </citation>
    <scope>NUCLEOTIDE SEQUENCE [LARGE SCALE GENOMIC DNA]</scope>
    <source>
        <strain evidence="14">cv. XS01</strain>
    </source>
</reference>
<evidence type="ECO:0000313" key="14">
    <source>
        <dbReference type="Proteomes" id="UP000250235"/>
    </source>
</evidence>
<feature type="region of interest" description="Disordered" evidence="8">
    <location>
        <begin position="821"/>
        <end position="842"/>
    </location>
</feature>
<evidence type="ECO:0000256" key="9">
    <source>
        <dbReference type="SAM" id="Phobius"/>
    </source>
</evidence>
<dbReference type="InterPro" id="IPR013320">
    <property type="entry name" value="ConA-like_dom_sf"/>
</dbReference>
<proteinExistence type="inferred from homology"/>
<keyword evidence="5" id="KW-0378">Hydrolase</keyword>
<dbReference type="Gene3D" id="2.60.120.560">
    <property type="entry name" value="Exo-inulinase, domain 1"/>
    <property type="match status" value="1"/>
</dbReference>
<evidence type="ECO:0000256" key="6">
    <source>
        <dbReference type="ARBA" id="ARBA00023295"/>
    </source>
</evidence>
<keyword evidence="6" id="KW-0326">Glycosidase</keyword>
<dbReference type="InterPro" id="IPR021792">
    <property type="entry name" value="Beta-fructofuranosidase_N"/>
</dbReference>
<organism evidence="13 14">
    <name type="scientific">Dorcoceras hygrometricum</name>
    <dbReference type="NCBI Taxonomy" id="472368"/>
    <lineage>
        <taxon>Eukaryota</taxon>
        <taxon>Viridiplantae</taxon>
        <taxon>Streptophyta</taxon>
        <taxon>Embryophyta</taxon>
        <taxon>Tracheophyta</taxon>
        <taxon>Spermatophyta</taxon>
        <taxon>Magnoliopsida</taxon>
        <taxon>eudicotyledons</taxon>
        <taxon>Gunneridae</taxon>
        <taxon>Pentapetalae</taxon>
        <taxon>asterids</taxon>
        <taxon>lamiids</taxon>
        <taxon>Lamiales</taxon>
        <taxon>Gesneriaceae</taxon>
        <taxon>Didymocarpoideae</taxon>
        <taxon>Trichosporeae</taxon>
        <taxon>Loxocarpinae</taxon>
        <taxon>Dorcoceras</taxon>
    </lineage>
</organism>
<dbReference type="FunFam" id="2.60.120.560:FF:000002">
    <property type="entry name" value="Beta-fructofuranosidase, insoluble isoenzyme CWINV1"/>
    <property type="match status" value="1"/>
</dbReference>